<sequence length="300" mass="33277">YDRYNPTTWEFDASNDAVLYNLENDDYGPPSGTYTHFEVDQKVYAATTSLQSSLLTTWNSYQNPLIDEDADWTDNVYSGTDDNKITAAKSGTAKVRWNQREQLSLTATTNTLAFIGAFEYFSYFLSMSQSEKDLLIQSTDGTDGALGFTTGDYGTSDFNDTYSMFLQLPDNYRTISPDVWSFASGLKTNGENLGFDSVYQQITYDLDSILTTFGLPETAQGDNTGQDRAQLLVTGQSDKAATDYLALALVSLRIQGIPARPVIGFALGDGTSTNRELKFENLFAWIEALLPYEEGGLTKY</sequence>
<protein>
    <submittedName>
        <fullName evidence="1">Uncharacterized protein</fullName>
    </submittedName>
</protein>
<reference evidence="1" key="1">
    <citation type="journal article" date="2014" name="Front. Microbiol.">
        <title>High frequency of phylogenetically diverse reductive dehalogenase-homologous genes in deep subseafloor sedimentary metagenomes.</title>
        <authorList>
            <person name="Kawai M."/>
            <person name="Futagami T."/>
            <person name="Toyoda A."/>
            <person name="Takaki Y."/>
            <person name="Nishi S."/>
            <person name="Hori S."/>
            <person name="Arai W."/>
            <person name="Tsubouchi T."/>
            <person name="Morono Y."/>
            <person name="Uchiyama I."/>
            <person name="Ito T."/>
            <person name="Fujiyama A."/>
            <person name="Inagaki F."/>
            <person name="Takami H."/>
        </authorList>
    </citation>
    <scope>NUCLEOTIDE SEQUENCE</scope>
    <source>
        <strain evidence="1">Expedition CK06-06</strain>
    </source>
</reference>
<comment type="caution">
    <text evidence="1">The sequence shown here is derived from an EMBL/GenBank/DDBJ whole genome shotgun (WGS) entry which is preliminary data.</text>
</comment>
<accession>X1CW12</accession>
<proteinExistence type="predicted"/>
<dbReference type="SUPFAM" id="SSF54001">
    <property type="entry name" value="Cysteine proteinases"/>
    <property type="match status" value="1"/>
</dbReference>
<name>X1CW12_9ZZZZ</name>
<gene>
    <name evidence="1" type="ORF">S01H4_32482</name>
</gene>
<feature type="non-terminal residue" evidence="1">
    <location>
        <position position="300"/>
    </location>
</feature>
<evidence type="ECO:0000313" key="1">
    <source>
        <dbReference type="EMBL" id="GAG88386.1"/>
    </source>
</evidence>
<feature type="non-terminal residue" evidence="1">
    <location>
        <position position="1"/>
    </location>
</feature>
<dbReference type="EMBL" id="BART01016983">
    <property type="protein sequence ID" value="GAG88386.1"/>
    <property type="molecule type" value="Genomic_DNA"/>
</dbReference>
<dbReference type="InterPro" id="IPR038765">
    <property type="entry name" value="Papain-like_cys_pep_sf"/>
</dbReference>
<dbReference type="AlphaFoldDB" id="X1CW12"/>
<organism evidence="1">
    <name type="scientific">marine sediment metagenome</name>
    <dbReference type="NCBI Taxonomy" id="412755"/>
    <lineage>
        <taxon>unclassified sequences</taxon>
        <taxon>metagenomes</taxon>
        <taxon>ecological metagenomes</taxon>
    </lineage>
</organism>